<organism evidence="4">
    <name type="scientific">Notodromas monacha</name>
    <dbReference type="NCBI Taxonomy" id="399045"/>
    <lineage>
        <taxon>Eukaryota</taxon>
        <taxon>Metazoa</taxon>
        <taxon>Ecdysozoa</taxon>
        <taxon>Arthropoda</taxon>
        <taxon>Crustacea</taxon>
        <taxon>Oligostraca</taxon>
        <taxon>Ostracoda</taxon>
        <taxon>Podocopa</taxon>
        <taxon>Podocopida</taxon>
        <taxon>Cypridocopina</taxon>
        <taxon>Cypridoidea</taxon>
        <taxon>Cyprididae</taxon>
        <taxon>Notodromas</taxon>
    </lineage>
</organism>
<evidence type="ECO:0008006" key="6">
    <source>
        <dbReference type="Google" id="ProtNLM"/>
    </source>
</evidence>
<dbReference type="PANTHER" id="PTHR15913">
    <property type="entry name" value="ACID CLUSTER PROTEIN 33"/>
    <property type="match status" value="1"/>
</dbReference>
<dbReference type="EMBL" id="CAJPEX010009624">
    <property type="protein sequence ID" value="CAG0924911.1"/>
    <property type="molecule type" value="Genomic_DNA"/>
</dbReference>
<dbReference type="InterPro" id="IPR026151">
    <property type="entry name" value="Maspardin"/>
</dbReference>
<sequence>MFLKRMVLGNMPVGSKDRDIVESVDFMVSRLEEMTQSQLASRLTLNCSPTYVMPQHLREIPITLIDVWDPYALAPPVREELLRSFPHAKRAHLKSGGNFPYLSRSDEVNMHIMLHLKQFEGSKWNAMSISGEEAADVKESR</sequence>
<name>A0A7R9C2H0_9CRUS</name>
<dbReference type="AlphaFoldDB" id="A0A7R9C2H0"/>
<dbReference type="Proteomes" id="UP000678499">
    <property type="component" value="Unassembled WGS sequence"/>
</dbReference>
<accession>A0A7R9C2H0</accession>
<proteinExistence type="inferred from homology"/>
<comment type="similarity">
    <text evidence="2">Belongs to the AB hydrolase superfamily.</text>
</comment>
<keyword evidence="3" id="KW-0963">Cytoplasm</keyword>
<protein>
    <recommendedName>
        <fullName evidence="6">Maspardin</fullName>
    </recommendedName>
</protein>
<evidence type="ECO:0000256" key="1">
    <source>
        <dbReference type="ARBA" id="ARBA00004496"/>
    </source>
</evidence>
<evidence type="ECO:0000256" key="2">
    <source>
        <dbReference type="ARBA" id="ARBA00008645"/>
    </source>
</evidence>
<evidence type="ECO:0000313" key="5">
    <source>
        <dbReference type="Proteomes" id="UP000678499"/>
    </source>
</evidence>
<dbReference type="GO" id="GO:0005737">
    <property type="term" value="C:cytoplasm"/>
    <property type="evidence" value="ECO:0007669"/>
    <property type="project" value="UniProtKB-SubCell"/>
</dbReference>
<comment type="subcellular location">
    <subcellularLocation>
        <location evidence="1">Cytoplasm</location>
    </subcellularLocation>
</comment>
<keyword evidence="5" id="KW-1185">Reference proteome</keyword>
<reference evidence="4" key="1">
    <citation type="submission" date="2020-11" db="EMBL/GenBank/DDBJ databases">
        <authorList>
            <person name="Tran Van P."/>
        </authorList>
    </citation>
    <scope>NUCLEOTIDE SEQUENCE</scope>
</reference>
<evidence type="ECO:0000313" key="4">
    <source>
        <dbReference type="EMBL" id="CAD7284759.1"/>
    </source>
</evidence>
<evidence type="ECO:0000256" key="3">
    <source>
        <dbReference type="ARBA" id="ARBA00022490"/>
    </source>
</evidence>
<dbReference type="OrthoDB" id="10264550at2759"/>
<gene>
    <name evidence="4" type="ORF">NMOB1V02_LOCUS12363</name>
</gene>
<dbReference type="EMBL" id="OA891661">
    <property type="protein sequence ID" value="CAD7284759.1"/>
    <property type="molecule type" value="Genomic_DNA"/>
</dbReference>
<dbReference type="PANTHER" id="PTHR15913:SF0">
    <property type="entry name" value="MASPARDIN"/>
    <property type="match status" value="1"/>
</dbReference>